<comment type="caution">
    <text evidence="1">The sequence shown here is derived from an EMBL/GenBank/DDBJ whole genome shotgun (WGS) entry which is preliminary data.</text>
</comment>
<dbReference type="EMBL" id="CAJDYZ010013434">
    <property type="protein sequence ID" value="CAD1481096.1"/>
    <property type="molecule type" value="Genomic_DNA"/>
</dbReference>
<evidence type="ECO:0000313" key="2">
    <source>
        <dbReference type="Proteomes" id="UP000752696"/>
    </source>
</evidence>
<sequence length="87" mass="10110">IAVVVADRSRIGPETNVYISIARARTCERTTISMIDGRPCFAIRKTRARRKFQRALRSKEEEAKSRRGPANCHEEGHNKWFLILWII</sequence>
<feature type="non-terminal residue" evidence="1">
    <location>
        <position position="87"/>
    </location>
</feature>
<evidence type="ECO:0000313" key="1">
    <source>
        <dbReference type="EMBL" id="CAD1481096.1"/>
    </source>
</evidence>
<feature type="non-terminal residue" evidence="1">
    <location>
        <position position="1"/>
    </location>
</feature>
<gene>
    <name evidence="1" type="ORF">MHI_LOCUS985308</name>
</gene>
<name>A0A6V7HKN1_9HYME</name>
<keyword evidence="2" id="KW-1185">Reference proteome</keyword>
<proteinExistence type="predicted"/>
<protein>
    <submittedName>
        <fullName evidence="1">Uncharacterized protein</fullName>
    </submittedName>
</protein>
<reference evidence="1" key="1">
    <citation type="submission" date="2020-07" db="EMBL/GenBank/DDBJ databases">
        <authorList>
            <person name="Nazaruddin N."/>
        </authorList>
    </citation>
    <scope>NUCLEOTIDE SEQUENCE</scope>
</reference>
<dbReference type="AlphaFoldDB" id="A0A6V7HKN1"/>
<accession>A0A6V7HKN1</accession>
<organism evidence="1 2">
    <name type="scientific">Heterotrigona itama</name>
    <dbReference type="NCBI Taxonomy" id="395501"/>
    <lineage>
        <taxon>Eukaryota</taxon>
        <taxon>Metazoa</taxon>
        <taxon>Ecdysozoa</taxon>
        <taxon>Arthropoda</taxon>
        <taxon>Hexapoda</taxon>
        <taxon>Insecta</taxon>
        <taxon>Pterygota</taxon>
        <taxon>Neoptera</taxon>
        <taxon>Endopterygota</taxon>
        <taxon>Hymenoptera</taxon>
        <taxon>Apocrita</taxon>
        <taxon>Aculeata</taxon>
        <taxon>Apoidea</taxon>
        <taxon>Anthophila</taxon>
        <taxon>Apidae</taxon>
        <taxon>Heterotrigona</taxon>
    </lineage>
</organism>
<dbReference type="Proteomes" id="UP000752696">
    <property type="component" value="Unassembled WGS sequence"/>
</dbReference>